<gene>
    <name evidence="1" type="ORF">SteCoe_19120</name>
</gene>
<evidence type="ECO:0000313" key="2">
    <source>
        <dbReference type="Proteomes" id="UP000187209"/>
    </source>
</evidence>
<organism evidence="1 2">
    <name type="scientific">Stentor coeruleus</name>
    <dbReference type="NCBI Taxonomy" id="5963"/>
    <lineage>
        <taxon>Eukaryota</taxon>
        <taxon>Sar</taxon>
        <taxon>Alveolata</taxon>
        <taxon>Ciliophora</taxon>
        <taxon>Postciliodesmatophora</taxon>
        <taxon>Heterotrichea</taxon>
        <taxon>Heterotrichida</taxon>
        <taxon>Stentoridae</taxon>
        <taxon>Stentor</taxon>
    </lineage>
</organism>
<dbReference type="AlphaFoldDB" id="A0A1R2BUV4"/>
<dbReference type="Proteomes" id="UP000187209">
    <property type="component" value="Unassembled WGS sequence"/>
</dbReference>
<reference evidence="1 2" key="1">
    <citation type="submission" date="2016-11" db="EMBL/GenBank/DDBJ databases">
        <title>The macronuclear genome of Stentor coeruleus: a giant cell with tiny introns.</title>
        <authorList>
            <person name="Slabodnick M."/>
            <person name="Ruby J.G."/>
            <person name="Reiff S.B."/>
            <person name="Swart E.C."/>
            <person name="Gosai S."/>
            <person name="Prabakaran S."/>
            <person name="Witkowska E."/>
            <person name="Larue G.E."/>
            <person name="Fisher S."/>
            <person name="Freeman R.M."/>
            <person name="Gunawardena J."/>
            <person name="Chu W."/>
            <person name="Stover N.A."/>
            <person name="Gregory B.D."/>
            <person name="Nowacki M."/>
            <person name="Derisi J."/>
            <person name="Roy S.W."/>
            <person name="Marshall W.F."/>
            <person name="Sood P."/>
        </authorList>
    </citation>
    <scope>NUCLEOTIDE SEQUENCE [LARGE SCALE GENOMIC DNA]</scope>
    <source>
        <strain evidence="1">WM001</strain>
    </source>
</reference>
<sequence length="76" mass="8664">MAQETISLKKGYRKIMSGVTINDYTSNDKCNVYEVNNDKNKSEVKNLTVDPSKKNFNSEIYHFDPNSSLKQSGSRI</sequence>
<protein>
    <submittedName>
        <fullName evidence="1">Uncharacterized protein</fullName>
    </submittedName>
</protein>
<keyword evidence="2" id="KW-1185">Reference proteome</keyword>
<comment type="caution">
    <text evidence="1">The sequence shown here is derived from an EMBL/GenBank/DDBJ whole genome shotgun (WGS) entry which is preliminary data.</text>
</comment>
<name>A0A1R2BUV4_9CILI</name>
<proteinExistence type="predicted"/>
<accession>A0A1R2BUV4</accession>
<evidence type="ECO:0000313" key="1">
    <source>
        <dbReference type="EMBL" id="OMJ80578.1"/>
    </source>
</evidence>
<dbReference type="EMBL" id="MPUH01000417">
    <property type="protein sequence ID" value="OMJ80578.1"/>
    <property type="molecule type" value="Genomic_DNA"/>
</dbReference>